<dbReference type="AlphaFoldDB" id="A0A286GBA1"/>
<feature type="transmembrane region" description="Helical" evidence="2">
    <location>
        <begin position="41"/>
        <end position="63"/>
    </location>
</feature>
<protein>
    <submittedName>
        <fullName evidence="3">Uncharacterized protein</fullName>
    </submittedName>
</protein>
<gene>
    <name evidence="3" type="ORF">SAMN06269250_4157</name>
</gene>
<keyword evidence="2" id="KW-0812">Transmembrane</keyword>
<dbReference type="Proteomes" id="UP000219452">
    <property type="component" value="Unassembled WGS sequence"/>
</dbReference>
<feature type="compositionally biased region" description="Basic and acidic residues" evidence="1">
    <location>
        <begin position="87"/>
        <end position="105"/>
    </location>
</feature>
<accession>A0A286GBA1</accession>
<evidence type="ECO:0000313" key="3">
    <source>
        <dbReference type="EMBL" id="SOD92781.1"/>
    </source>
</evidence>
<proteinExistence type="predicted"/>
<feature type="region of interest" description="Disordered" evidence="1">
    <location>
        <begin position="86"/>
        <end position="119"/>
    </location>
</feature>
<keyword evidence="4" id="KW-1185">Reference proteome</keyword>
<keyword evidence="2" id="KW-1133">Transmembrane helix</keyword>
<keyword evidence="2" id="KW-0472">Membrane</keyword>
<reference evidence="4" key="1">
    <citation type="submission" date="2017-09" db="EMBL/GenBank/DDBJ databases">
        <authorList>
            <person name="Varghese N."/>
            <person name="Submissions S."/>
        </authorList>
    </citation>
    <scope>NUCLEOTIDE SEQUENCE [LARGE SCALE GENOMIC DNA]</scope>
    <source>
        <strain evidence="4">DSM 29961</strain>
    </source>
</reference>
<name>A0A286GBA1_9BACT</name>
<organism evidence="3 4">
    <name type="scientific">Spirosoma fluviale</name>
    <dbReference type="NCBI Taxonomy" id="1597977"/>
    <lineage>
        <taxon>Bacteria</taxon>
        <taxon>Pseudomonadati</taxon>
        <taxon>Bacteroidota</taxon>
        <taxon>Cytophagia</taxon>
        <taxon>Cytophagales</taxon>
        <taxon>Cytophagaceae</taxon>
        <taxon>Spirosoma</taxon>
    </lineage>
</organism>
<sequence>MSEPDDKSLHDWVRRSLDAYRPDEKPAGWAQVQRRIRRRLWWRRGIVVGCTGLLVWVVGWLVYRPKMLPFNRTITITKPEASVMTEPYKHPERPGLRSSGRETVNRKRGRTSAYSANRPTFSRQSRPRLQFPIQLMAIRALKPLPGGVANLVHHRRVALSPEEMAITRQMLTGDFGSDSTSYRILDRNIRQWPDAVIVCDLTTSMYPYTTQLFAWFAENARHPAIKGMLFFTDCDSLGRQTYPGGPAGKMYICREPVTARVLPIILEAARNTVRNNDDAENTVEALLAAQKAFPEARHLVLVADNLSDVKDMDLLKTVKKPVHVILCGTTGGDTTQAFQPAYSIIASQTNGSLHTLEDDLDPSRLSDMTTLRVGDHYYRYRSRRNQFKLTPYHHRPRRFLGFLWL</sequence>
<dbReference type="EMBL" id="OCNH01000003">
    <property type="protein sequence ID" value="SOD92781.1"/>
    <property type="molecule type" value="Genomic_DNA"/>
</dbReference>
<evidence type="ECO:0000256" key="2">
    <source>
        <dbReference type="SAM" id="Phobius"/>
    </source>
</evidence>
<dbReference type="RefSeq" id="WP_097127956.1">
    <property type="nucleotide sequence ID" value="NZ_OCNH01000003.1"/>
</dbReference>
<dbReference type="OrthoDB" id="976903at2"/>
<evidence type="ECO:0000256" key="1">
    <source>
        <dbReference type="SAM" id="MobiDB-lite"/>
    </source>
</evidence>
<evidence type="ECO:0000313" key="4">
    <source>
        <dbReference type="Proteomes" id="UP000219452"/>
    </source>
</evidence>